<evidence type="ECO:0000256" key="3">
    <source>
        <dbReference type="ARBA" id="ARBA00022617"/>
    </source>
</evidence>
<dbReference type="SFLD" id="SFLDG01065">
    <property type="entry name" value="anaerobic_coproporphyrinogen-I"/>
    <property type="match status" value="1"/>
</dbReference>
<evidence type="ECO:0000256" key="4">
    <source>
        <dbReference type="ARBA" id="ARBA00022691"/>
    </source>
</evidence>
<dbReference type="SFLD" id="SFLDS00029">
    <property type="entry name" value="Radical_SAM"/>
    <property type="match status" value="1"/>
</dbReference>
<dbReference type="Pfam" id="PF04055">
    <property type="entry name" value="Radical_SAM"/>
    <property type="match status" value="1"/>
</dbReference>
<evidence type="ECO:0000256" key="2">
    <source>
        <dbReference type="ARBA" id="ARBA00017228"/>
    </source>
</evidence>
<dbReference type="InterPro" id="IPR034505">
    <property type="entry name" value="Coproporphyrinogen-III_oxidase"/>
</dbReference>
<comment type="similarity">
    <text evidence="1">Belongs to the anaerobic coproporphyrinogen-III oxidase family. HemW subfamily.</text>
</comment>
<dbReference type="InterPro" id="IPR058240">
    <property type="entry name" value="rSAM_sf"/>
</dbReference>
<keyword evidence="5 9" id="KW-0479">Metal-binding</keyword>
<organism evidence="11 12">
    <name type="scientific">Neglectibacter timonensis</name>
    <dbReference type="NCBI Taxonomy" id="1776382"/>
    <lineage>
        <taxon>Bacteria</taxon>
        <taxon>Bacillati</taxon>
        <taxon>Bacillota</taxon>
        <taxon>Clostridia</taxon>
        <taxon>Eubacteriales</taxon>
        <taxon>Oscillospiraceae</taxon>
        <taxon>Neglectibacter</taxon>
    </lineage>
</organism>
<dbReference type="PROSITE" id="PS51918">
    <property type="entry name" value="RADICAL_SAM"/>
    <property type="match status" value="1"/>
</dbReference>
<dbReference type="NCBIfam" id="TIGR00539">
    <property type="entry name" value="hemN_rel"/>
    <property type="match status" value="1"/>
</dbReference>
<dbReference type="PANTHER" id="PTHR13932:SF5">
    <property type="entry name" value="RADICAL S-ADENOSYL METHIONINE DOMAIN-CONTAINING PROTEIN 1, MITOCHONDRIAL"/>
    <property type="match status" value="1"/>
</dbReference>
<name>A0ABT1S141_9FIRM</name>
<protein>
    <recommendedName>
        <fullName evidence="2 9">Heme chaperone HemW</fullName>
    </recommendedName>
</protein>
<keyword evidence="4 9" id="KW-0949">S-adenosyl-L-methionine</keyword>
<evidence type="ECO:0000256" key="6">
    <source>
        <dbReference type="ARBA" id="ARBA00023004"/>
    </source>
</evidence>
<keyword evidence="9" id="KW-0963">Cytoplasm</keyword>
<dbReference type="EMBL" id="JANFZH010000028">
    <property type="protein sequence ID" value="MCQ4840663.1"/>
    <property type="molecule type" value="Genomic_DNA"/>
</dbReference>
<keyword evidence="12" id="KW-1185">Reference proteome</keyword>
<dbReference type="PANTHER" id="PTHR13932">
    <property type="entry name" value="COPROPORPHYRINIGEN III OXIDASE"/>
    <property type="match status" value="1"/>
</dbReference>
<dbReference type="SUPFAM" id="SSF102114">
    <property type="entry name" value="Radical SAM enzymes"/>
    <property type="match status" value="1"/>
</dbReference>
<dbReference type="Proteomes" id="UP001524473">
    <property type="component" value="Unassembled WGS sequence"/>
</dbReference>
<evidence type="ECO:0000256" key="9">
    <source>
        <dbReference type="RuleBase" id="RU364116"/>
    </source>
</evidence>
<reference evidence="11 12" key="1">
    <citation type="submission" date="2022-06" db="EMBL/GenBank/DDBJ databases">
        <title>Isolation of gut microbiota from human fecal samples.</title>
        <authorList>
            <person name="Pamer E.G."/>
            <person name="Barat B."/>
            <person name="Waligurski E."/>
            <person name="Medina S."/>
            <person name="Paddock L."/>
            <person name="Mostad J."/>
        </authorList>
    </citation>
    <scope>NUCLEOTIDE SEQUENCE [LARGE SCALE GENOMIC DNA]</scope>
    <source>
        <strain evidence="11 12">DFI.9.73</strain>
    </source>
</reference>
<gene>
    <name evidence="11" type="primary">hemW</name>
    <name evidence="11" type="ORF">NE695_12165</name>
</gene>
<dbReference type="InterPro" id="IPR004559">
    <property type="entry name" value="HemW-like"/>
</dbReference>
<evidence type="ECO:0000256" key="5">
    <source>
        <dbReference type="ARBA" id="ARBA00022723"/>
    </source>
</evidence>
<keyword evidence="3 9" id="KW-0349">Heme</keyword>
<dbReference type="InterPro" id="IPR006638">
    <property type="entry name" value="Elp3/MiaA/NifB-like_rSAM"/>
</dbReference>
<keyword evidence="9" id="KW-0004">4Fe-4S</keyword>
<dbReference type="RefSeq" id="WP_066861292.1">
    <property type="nucleotide sequence ID" value="NZ_CABKVV010000011.1"/>
</dbReference>
<evidence type="ECO:0000256" key="1">
    <source>
        <dbReference type="ARBA" id="ARBA00006100"/>
    </source>
</evidence>
<keyword evidence="8 9" id="KW-0143">Chaperone</keyword>
<evidence type="ECO:0000259" key="10">
    <source>
        <dbReference type="PROSITE" id="PS51918"/>
    </source>
</evidence>
<evidence type="ECO:0000313" key="12">
    <source>
        <dbReference type="Proteomes" id="UP001524473"/>
    </source>
</evidence>
<keyword evidence="6 9" id="KW-0408">Iron</keyword>
<sequence>MLMMGLYFHVPFCDGKCPYCDFYSLRAEEEQMDRYLRRMEELLSDSGTGEPVGTVYFGGGTPNLLGADRLAALLNQASRAFSVQPGAEITAEANPTHVDRAFFEALAKAGFNRLSMGLQSANEEELRLLGRRHTPQDAAEAVEAARAAGFRNISLDLMLGLPGGSEDKLRRSIEFAAALDVEHISSYLLKVEEGTPFAAGGIQALEEDEAADQYLFCVEELEKHGYLQYEISNFAKPGRESRHNLVYWHGEEYLGFGPGAHSFYRGKRFYYPRSLAAFLKGEQPLPDGEGGGLEEFAMLNLRLTEGLRKSDCEKRFGAAGRAAFEKMEERAALCPAGLVKLDGKRIAFTPEGFLVSNALLLRLLEE</sequence>
<dbReference type="InterPro" id="IPR010723">
    <property type="entry name" value="HemN_C"/>
</dbReference>
<comment type="subcellular location">
    <subcellularLocation>
        <location evidence="9">Cytoplasm</location>
    </subcellularLocation>
</comment>
<dbReference type="SMART" id="SM00729">
    <property type="entry name" value="Elp3"/>
    <property type="match status" value="1"/>
</dbReference>
<dbReference type="SFLD" id="SFLDG01082">
    <property type="entry name" value="B12-binding_domain_containing"/>
    <property type="match status" value="1"/>
</dbReference>
<dbReference type="Pfam" id="PF06969">
    <property type="entry name" value="HemN_C"/>
    <property type="match status" value="1"/>
</dbReference>
<evidence type="ECO:0000256" key="7">
    <source>
        <dbReference type="ARBA" id="ARBA00023014"/>
    </source>
</evidence>
<dbReference type="SFLD" id="SFLDF00288">
    <property type="entry name" value="HemN-like__clustered_with_nucl"/>
    <property type="match status" value="1"/>
</dbReference>
<feature type="domain" description="Radical SAM core" evidence="10">
    <location>
        <begin position="1"/>
        <end position="227"/>
    </location>
</feature>
<evidence type="ECO:0000256" key="8">
    <source>
        <dbReference type="ARBA" id="ARBA00023186"/>
    </source>
</evidence>
<dbReference type="InterPro" id="IPR013785">
    <property type="entry name" value="Aldolase_TIM"/>
</dbReference>
<dbReference type="CDD" id="cd01335">
    <property type="entry name" value="Radical_SAM"/>
    <property type="match status" value="1"/>
</dbReference>
<proteinExistence type="inferred from homology"/>
<keyword evidence="7 9" id="KW-0411">Iron-sulfur</keyword>
<dbReference type="SFLD" id="SFLDF00562">
    <property type="entry name" value="HemN-like__clustered_with_heat"/>
    <property type="match status" value="1"/>
</dbReference>
<accession>A0ABT1S141</accession>
<comment type="function">
    <text evidence="9">Probably acts as a heme chaperone, transferring heme to an unknown acceptor. Binds one molecule of heme per monomer, possibly covalently. Binds 1 [4Fe-4S] cluster. The cluster is coordinated with 3 cysteines and an exchangeable S-adenosyl-L-methionine.</text>
</comment>
<dbReference type="Gene3D" id="3.20.20.70">
    <property type="entry name" value="Aldolase class I"/>
    <property type="match status" value="1"/>
</dbReference>
<dbReference type="InterPro" id="IPR007197">
    <property type="entry name" value="rSAM"/>
</dbReference>
<dbReference type="GeneID" id="90531475"/>
<comment type="caution">
    <text evidence="11">The sequence shown here is derived from an EMBL/GenBank/DDBJ whole genome shotgun (WGS) entry which is preliminary data.</text>
</comment>
<evidence type="ECO:0000313" key="11">
    <source>
        <dbReference type="EMBL" id="MCQ4840663.1"/>
    </source>
</evidence>